<comment type="caution">
    <text evidence="3">The sequence shown here is derived from an EMBL/GenBank/DDBJ whole genome shotgun (WGS) entry which is preliminary data.</text>
</comment>
<feature type="compositionally biased region" description="Acidic residues" evidence="1">
    <location>
        <begin position="126"/>
        <end position="144"/>
    </location>
</feature>
<dbReference type="Proteomes" id="UP001201701">
    <property type="component" value="Unassembled WGS sequence"/>
</dbReference>
<sequence>MAVGTEFEGESLSPAAAKLAKAAEKMSGPLFAAVDGAQYGHLPRLLKSLGLDHRSLFLEHGDEKIEAASGWLVPIPDQPALLALLAHSEPDCGSLVLWACPAGEAALHRHLRSINLVQLPKSTIPQDEESSPEEEGATEPDGTSDYESVLFRHYDPNVLASLLPIMTEGQFARILGPATQVLFHAEDYGGLRSAEHPGQMVIRPKGMLRIDAEQIEELEEVRHEASNRKIADYLREVAPDNAGQMDEERMASFVAENRRSAQDMGIRSELATGYWAYLNLGSEGRVAALPTTRDYLRNHPEDGTADEKIFALMHRLSKPASGETA</sequence>
<proteinExistence type="predicted"/>
<accession>A0ABS9QN04</accession>
<organism evidence="3 4">
    <name type="scientific">Mesorhizobium retamae</name>
    <dbReference type="NCBI Taxonomy" id="2912854"/>
    <lineage>
        <taxon>Bacteria</taxon>
        <taxon>Pseudomonadati</taxon>
        <taxon>Pseudomonadota</taxon>
        <taxon>Alphaproteobacteria</taxon>
        <taxon>Hyphomicrobiales</taxon>
        <taxon>Phyllobacteriaceae</taxon>
        <taxon>Mesorhizobium</taxon>
    </lineage>
</organism>
<keyword evidence="4" id="KW-1185">Reference proteome</keyword>
<name>A0ABS9QN04_9HYPH</name>
<evidence type="ECO:0000256" key="1">
    <source>
        <dbReference type="SAM" id="MobiDB-lite"/>
    </source>
</evidence>
<dbReference type="Pfam" id="PF13503">
    <property type="entry name" value="DUF4123"/>
    <property type="match status" value="1"/>
</dbReference>
<feature type="region of interest" description="Disordered" evidence="1">
    <location>
        <begin position="122"/>
        <end position="145"/>
    </location>
</feature>
<evidence type="ECO:0000259" key="2">
    <source>
        <dbReference type="Pfam" id="PF13503"/>
    </source>
</evidence>
<dbReference type="EMBL" id="JAKREW010000054">
    <property type="protein sequence ID" value="MCG7508812.1"/>
    <property type="molecule type" value="Genomic_DNA"/>
</dbReference>
<evidence type="ECO:0000313" key="4">
    <source>
        <dbReference type="Proteomes" id="UP001201701"/>
    </source>
</evidence>
<protein>
    <submittedName>
        <fullName evidence="3">DUF4123 domain-containing protein</fullName>
    </submittedName>
</protein>
<evidence type="ECO:0000313" key="3">
    <source>
        <dbReference type="EMBL" id="MCG7508812.1"/>
    </source>
</evidence>
<dbReference type="InterPro" id="IPR025391">
    <property type="entry name" value="DUF4123"/>
</dbReference>
<reference evidence="3 4" key="1">
    <citation type="submission" date="2022-02" db="EMBL/GenBank/DDBJ databases">
        <title>Draft genome sequence of Mezorhizobium retamae strain IRAMC:0171 isolated from Retama raetam nodules.</title>
        <authorList>
            <person name="Bengaied R."/>
            <person name="Sbissi I."/>
            <person name="Huber K."/>
            <person name="Ghodbane F."/>
            <person name="Nouioui I."/>
            <person name="Tarhouni M."/>
            <person name="Gtari M."/>
        </authorList>
    </citation>
    <scope>NUCLEOTIDE SEQUENCE [LARGE SCALE GENOMIC DNA]</scope>
    <source>
        <strain evidence="3 4">IRAMC:0171</strain>
    </source>
</reference>
<gene>
    <name evidence="3" type="ORF">L4923_27620</name>
</gene>
<feature type="domain" description="DUF4123" evidence="2">
    <location>
        <begin position="30"/>
        <end position="121"/>
    </location>
</feature>
<dbReference type="RefSeq" id="WP_239370315.1">
    <property type="nucleotide sequence ID" value="NZ_JAKREW010000054.1"/>
</dbReference>